<dbReference type="AlphaFoldDB" id="A0A2M7KAB0"/>
<accession>A0A2M7KAB0</accession>
<evidence type="ECO:0000313" key="3">
    <source>
        <dbReference type="Proteomes" id="UP000231493"/>
    </source>
</evidence>
<dbReference type="SUPFAM" id="SSF53098">
    <property type="entry name" value="Ribonuclease H-like"/>
    <property type="match status" value="1"/>
</dbReference>
<dbReference type="NCBIfam" id="NF033559">
    <property type="entry name" value="transpos_IS1634"/>
    <property type="match status" value="1"/>
</dbReference>
<comment type="caution">
    <text evidence="2">The sequence shown here is derived from an EMBL/GenBank/DDBJ whole genome shotgun (WGS) entry which is preliminary data.</text>
</comment>
<dbReference type="EMBL" id="PFIP01000022">
    <property type="protein sequence ID" value="PIX35063.1"/>
    <property type="molecule type" value="Genomic_DNA"/>
</dbReference>
<dbReference type="GO" id="GO:0004803">
    <property type="term" value="F:transposase activity"/>
    <property type="evidence" value="ECO:0007669"/>
    <property type="project" value="InterPro"/>
</dbReference>
<organism evidence="2 3">
    <name type="scientific">Candidatus Infernicultor aquiphilus</name>
    <dbReference type="NCBI Taxonomy" id="1805029"/>
    <lineage>
        <taxon>Bacteria</taxon>
        <taxon>Pseudomonadati</taxon>
        <taxon>Atribacterota</taxon>
        <taxon>Candidatus Phoenicimicrobiia</taxon>
        <taxon>Candidatus Pheonicimicrobiales</taxon>
        <taxon>Candidatus Phoenicimicrobiaceae</taxon>
        <taxon>Candidatus Infernicultor</taxon>
    </lineage>
</organism>
<dbReference type="PANTHER" id="PTHR34614:SF2">
    <property type="entry name" value="TRANSPOSASE IS4-LIKE DOMAIN-CONTAINING PROTEIN"/>
    <property type="match status" value="1"/>
</dbReference>
<dbReference type="Proteomes" id="UP000231493">
    <property type="component" value="Unassembled WGS sequence"/>
</dbReference>
<dbReference type="InterPro" id="IPR002559">
    <property type="entry name" value="Transposase_11"/>
</dbReference>
<feature type="domain" description="Transposase IS4-like" evidence="1">
    <location>
        <begin position="199"/>
        <end position="475"/>
    </location>
</feature>
<dbReference type="InterPro" id="IPR012337">
    <property type="entry name" value="RNaseH-like_sf"/>
</dbReference>
<dbReference type="Pfam" id="PF01609">
    <property type="entry name" value="DDE_Tnp_1"/>
    <property type="match status" value="1"/>
</dbReference>
<proteinExistence type="predicted"/>
<protein>
    <recommendedName>
        <fullName evidence="1">Transposase IS4-like domain-containing protein</fullName>
    </recommendedName>
</protein>
<sequence>MFTRVKTSNKGATKYVQIVQSIRKGERVTQKIIRHIGVAYDEDELVQLKLLAESIRIKLEAGGQQFLFKPEEIVNLKRSKEKYSDSDYQVNLKDLVEEQRLISGIHQAYGRLFYDLGYKKVIKNPARRKMAVRIFSDIVLSRIANPVSKRASVDMLEEDFGLTIDLDKVYRMMDQLDDQAIERLKKISYQNTLNLFGGKIEVIFYDATTIYFESFTPDELKKNGFSKDGKSNQPQVLFTLMVTTDGLPIDYQIFPGDIYEGHTLIPALAEIKKKYAIRRVVLVADSGMLSNVNTHELEESNFEYIVGARLRNMNSKLKDEILNPENYQEITPGYQIASFAYDNKKLIVNYSAKRALKDRSDREKKIEKLKKKLQRSSNPKSYLLNSGYRKYLKVKGDISLNEEEILKDSRWDGLHGVISNAHLSSKEILEKYNDLWNVEASFRVSKHDLAVRPVFHWKPRRIKAHMAICFAAYSLVKQMQYRVKLQYKNLSIEKIRQTLIRVQTSILFDQEKRIRYGLPSRMSKEAKKIYQVFNIKRSMMGWATRGHQQCPPFK</sequence>
<dbReference type="InterPro" id="IPR047654">
    <property type="entry name" value="IS1634_transpos"/>
</dbReference>
<dbReference type="GO" id="GO:0003677">
    <property type="term" value="F:DNA binding"/>
    <property type="evidence" value="ECO:0007669"/>
    <property type="project" value="InterPro"/>
</dbReference>
<dbReference type="PANTHER" id="PTHR34614">
    <property type="match status" value="1"/>
</dbReference>
<dbReference type="GO" id="GO:0006313">
    <property type="term" value="P:DNA transposition"/>
    <property type="evidence" value="ECO:0007669"/>
    <property type="project" value="InterPro"/>
</dbReference>
<name>A0A2M7KAB0_9BACT</name>
<evidence type="ECO:0000313" key="2">
    <source>
        <dbReference type="EMBL" id="PIX35063.1"/>
    </source>
</evidence>
<gene>
    <name evidence="2" type="ORF">COZ58_01455</name>
</gene>
<evidence type="ECO:0000259" key="1">
    <source>
        <dbReference type="Pfam" id="PF01609"/>
    </source>
</evidence>
<reference evidence="3" key="1">
    <citation type="submission" date="2017-09" db="EMBL/GenBank/DDBJ databases">
        <title>Depth-based differentiation of microbial function through sediment-hosted aquifers and enrichment of novel symbionts in the deep terrestrial subsurface.</title>
        <authorList>
            <person name="Probst A.J."/>
            <person name="Ladd B."/>
            <person name="Jarett J.K."/>
            <person name="Geller-Mcgrath D.E."/>
            <person name="Sieber C.M."/>
            <person name="Emerson J.B."/>
            <person name="Anantharaman K."/>
            <person name="Thomas B.C."/>
            <person name="Malmstrom R."/>
            <person name="Stieglmeier M."/>
            <person name="Klingl A."/>
            <person name="Woyke T."/>
            <person name="Ryan C.M."/>
            <person name="Banfield J.F."/>
        </authorList>
    </citation>
    <scope>NUCLEOTIDE SEQUENCE [LARGE SCALE GENOMIC DNA]</scope>
</reference>